<dbReference type="InterPro" id="IPR004564">
    <property type="entry name" value="OM_lipoprot_carrier_LolA-like"/>
</dbReference>
<feature type="chain" id="PRO_5009012134" description="Outer-membrane lipoprotein carrier protein" evidence="10">
    <location>
        <begin position="25"/>
        <end position="213"/>
    </location>
</feature>
<dbReference type="InterPro" id="IPR029046">
    <property type="entry name" value="LolA/LolB/LppX"/>
</dbReference>
<dbReference type="PANTHER" id="PTHR35869:SF1">
    <property type="entry name" value="OUTER-MEMBRANE LIPOPROTEIN CARRIER PROTEIN"/>
    <property type="match status" value="1"/>
</dbReference>
<dbReference type="EMBL" id="AFHG01000052">
    <property type="protein sequence ID" value="EGK71476.1"/>
    <property type="molecule type" value="Genomic_DNA"/>
</dbReference>
<dbReference type="CDD" id="cd16325">
    <property type="entry name" value="LolA"/>
    <property type="match status" value="1"/>
</dbReference>
<protein>
    <recommendedName>
        <fullName evidence="4 10">Outer-membrane lipoprotein carrier protein</fullName>
    </recommendedName>
</protein>
<comment type="function">
    <text evidence="10">Participates in the translocation of lipoproteins from the inner membrane to the outer membrane. Only forms a complex with a lipoprotein if the residue after the N-terminal Cys is not an aspartate (The Asp acts as a targeting signal to indicate that the lipoprotein should stay in the inner membrane).</text>
</comment>
<dbReference type="Pfam" id="PF03548">
    <property type="entry name" value="LolA"/>
    <property type="match status" value="1"/>
</dbReference>
<dbReference type="GO" id="GO:0044874">
    <property type="term" value="P:lipoprotein localization to outer membrane"/>
    <property type="evidence" value="ECO:0007669"/>
    <property type="project" value="UniProtKB-UniRule"/>
</dbReference>
<proteinExistence type="inferred from homology"/>
<reference evidence="11 12" key="1">
    <citation type="journal article" date="2011" name="J. Bacteriol.">
        <title>Genome sequence of Methyloversatilis universalis FAM5T, a methylotrophic representative of the order Rhodocyclales.</title>
        <authorList>
            <person name="Kittichotirat W."/>
            <person name="Good N.M."/>
            <person name="Hall R."/>
            <person name="Bringel F."/>
            <person name="Lajus A."/>
            <person name="Medigue C."/>
            <person name="Smalley N.E."/>
            <person name="Beck D."/>
            <person name="Bumgarner R."/>
            <person name="Vuilleumier S."/>
            <person name="Kalyuzhnaya M.G."/>
        </authorList>
    </citation>
    <scope>NUCLEOTIDE SEQUENCE [LARGE SCALE GENOMIC DNA]</scope>
    <source>
        <strain evidence="12">ATCC BAA-1314 / JCM 13912 / FAM5</strain>
    </source>
</reference>
<dbReference type="OrthoDB" id="9787361at2"/>
<evidence type="ECO:0000256" key="4">
    <source>
        <dbReference type="ARBA" id="ARBA00014035"/>
    </source>
</evidence>
<dbReference type="GO" id="GO:0042953">
    <property type="term" value="P:lipoprotein transport"/>
    <property type="evidence" value="ECO:0007669"/>
    <property type="project" value="InterPro"/>
</dbReference>
<dbReference type="eggNOG" id="COG2834">
    <property type="taxonomic scope" value="Bacteria"/>
</dbReference>
<evidence type="ECO:0000256" key="7">
    <source>
        <dbReference type="ARBA" id="ARBA00022764"/>
    </source>
</evidence>
<evidence type="ECO:0000256" key="10">
    <source>
        <dbReference type="HAMAP-Rule" id="MF_00240"/>
    </source>
</evidence>
<evidence type="ECO:0000256" key="6">
    <source>
        <dbReference type="ARBA" id="ARBA00022729"/>
    </source>
</evidence>
<keyword evidence="12" id="KW-1185">Reference proteome</keyword>
<keyword evidence="8 10" id="KW-0653">Protein transport</keyword>
<dbReference type="Gene3D" id="2.50.20.10">
    <property type="entry name" value="Lipoprotein localisation LolA/LolB/LppX"/>
    <property type="match status" value="1"/>
</dbReference>
<evidence type="ECO:0000256" key="3">
    <source>
        <dbReference type="ARBA" id="ARBA00011245"/>
    </source>
</evidence>
<dbReference type="Proteomes" id="UP000005019">
    <property type="component" value="Unassembled WGS sequence"/>
</dbReference>
<dbReference type="InterPro" id="IPR018323">
    <property type="entry name" value="OM_lipoprot_carrier_LolA_Pbac"/>
</dbReference>
<dbReference type="SUPFAM" id="SSF89392">
    <property type="entry name" value="Prokaryotic lipoproteins and lipoprotein localization factors"/>
    <property type="match status" value="1"/>
</dbReference>
<dbReference type="NCBIfam" id="TIGR00547">
    <property type="entry name" value="lolA"/>
    <property type="match status" value="1"/>
</dbReference>
<keyword evidence="7 10" id="KW-0574">Periplasm</keyword>
<sequence length="213" mass="23251" precursor="true">MTMISRFRSCIAAAVLALPVSAFAAGAIDQLRAFVESTQSGRATFEQQVTAKSGRKPQNASGTMAFSRPGKFRWTYDKPYYQLLVGDGERLWVHDRDLNQVTVKRLGDALASTPAALLAGRNELEKNFDLTEGGAEDGLDWVDAKPKATEGGFEAVRIGFKDGLLRGMVLRDSFGQTTKLRFTAFERNPAIDPGQFRFTPPAGADVISDDAKK</sequence>
<comment type="similarity">
    <text evidence="2 10">Belongs to the LolA family.</text>
</comment>
<keyword evidence="9 10" id="KW-0143">Chaperone</keyword>
<evidence type="ECO:0000256" key="9">
    <source>
        <dbReference type="ARBA" id="ARBA00023186"/>
    </source>
</evidence>
<dbReference type="STRING" id="1000565.METUNv1_02871"/>
<evidence type="ECO:0000256" key="1">
    <source>
        <dbReference type="ARBA" id="ARBA00004418"/>
    </source>
</evidence>
<dbReference type="AlphaFoldDB" id="F5REZ5"/>
<evidence type="ECO:0000256" key="8">
    <source>
        <dbReference type="ARBA" id="ARBA00022927"/>
    </source>
</evidence>
<accession>F5REZ5</accession>
<comment type="caution">
    <text evidence="11">The sequence shown here is derived from an EMBL/GenBank/DDBJ whole genome shotgun (WGS) entry which is preliminary data.</text>
</comment>
<name>F5REZ5_METUF</name>
<dbReference type="GO" id="GO:0042597">
    <property type="term" value="C:periplasmic space"/>
    <property type="evidence" value="ECO:0007669"/>
    <property type="project" value="UniProtKB-SubCell"/>
</dbReference>
<comment type="subunit">
    <text evidence="3 10">Monomer.</text>
</comment>
<evidence type="ECO:0000313" key="11">
    <source>
        <dbReference type="EMBL" id="EGK71476.1"/>
    </source>
</evidence>
<keyword evidence="6 10" id="KW-0732">Signal</keyword>
<evidence type="ECO:0000313" key="12">
    <source>
        <dbReference type="Proteomes" id="UP000005019"/>
    </source>
</evidence>
<dbReference type="PANTHER" id="PTHR35869">
    <property type="entry name" value="OUTER-MEMBRANE LIPOPROTEIN CARRIER PROTEIN"/>
    <property type="match status" value="1"/>
</dbReference>
<dbReference type="HAMAP" id="MF_00240">
    <property type="entry name" value="LolA"/>
    <property type="match status" value="1"/>
</dbReference>
<organism evidence="11 12">
    <name type="scientific">Methyloversatilis universalis (strain ATCC BAA-1314 / DSM 25237 / JCM 13912 / CCUG 52030 / FAM5)</name>
    <dbReference type="NCBI Taxonomy" id="1000565"/>
    <lineage>
        <taxon>Bacteria</taxon>
        <taxon>Pseudomonadati</taxon>
        <taxon>Pseudomonadota</taxon>
        <taxon>Betaproteobacteria</taxon>
        <taxon>Nitrosomonadales</taxon>
        <taxon>Sterolibacteriaceae</taxon>
        <taxon>Methyloversatilis</taxon>
    </lineage>
</organism>
<dbReference type="RefSeq" id="WP_008062883.1">
    <property type="nucleotide sequence ID" value="NZ_AFHG01000052.1"/>
</dbReference>
<keyword evidence="5 10" id="KW-0813">Transport</keyword>
<comment type="subcellular location">
    <subcellularLocation>
        <location evidence="1 10">Periplasm</location>
    </subcellularLocation>
</comment>
<evidence type="ECO:0000256" key="5">
    <source>
        <dbReference type="ARBA" id="ARBA00022448"/>
    </source>
</evidence>
<gene>
    <name evidence="10" type="primary">lolA</name>
    <name evidence="11" type="ORF">METUNv1_02871</name>
</gene>
<keyword evidence="11" id="KW-0449">Lipoprotein</keyword>
<evidence type="ECO:0000256" key="2">
    <source>
        <dbReference type="ARBA" id="ARBA00007615"/>
    </source>
</evidence>
<feature type="signal peptide" evidence="10">
    <location>
        <begin position="1"/>
        <end position="24"/>
    </location>
</feature>